<proteinExistence type="predicted"/>
<accession>A0A4D6U7N7</accession>
<dbReference type="GO" id="GO:0016740">
    <property type="term" value="F:transferase activity"/>
    <property type="evidence" value="ECO:0007669"/>
    <property type="project" value="UniProtKB-KW"/>
</dbReference>
<dbReference type="NCBIfam" id="TIGR03573">
    <property type="entry name" value="WbuX"/>
    <property type="match status" value="1"/>
</dbReference>
<dbReference type="AlphaFoldDB" id="A0A4D6U7N7"/>
<dbReference type="RefSeq" id="WP_152135424.1">
    <property type="nucleotide sequence ID" value="NZ_JAFNAA010000003.1"/>
</dbReference>
<dbReference type="Gene3D" id="3.40.50.620">
    <property type="entry name" value="HUPs"/>
    <property type="match status" value="1"/>
</dbReference>
<gene>
    <name evidence="2" type="primary">wbpG</name>
    <name evidence="1" type="ORF">J2R62_03865</name>
</gene>
<dbReference type="SUPFAM" id="SSF52402">
    <property type="entry name" value="Adenine nucleotide alpha hydrolases-like"/>
    <property type="match status" value="1"/>
</dbReference>
<dbReference type="CDD" id="cd01996">
    <property type="entry name" value="AANH_WbpG-like"/>
    <property type="match status" value="1"/>
</dbReference>
<evidence type="ECO:0000313" key="2">
    <source>
        <dbReference type="EMBL" id="QCH03266.1"/>
    </source>
</evidence>
<reference evidence="1" key="2">
    <citation type="submission" date="2021-03" db="EMBL/GenBank/DDBJ databases">
        <title>Plesiomonas shigelloides zfcc0051, isolated from zebrafish feces.</title>
        <authorList>
            <person name="Vanderhoek Z."/>
            <person name="Gaulke C."/>
        </authorList>
    </citation>
    <scope>NUCLEOTIDE SEQUENCE</scope>
    <source>
        <strain evidence="1">Zfcc0051</strain>
    </source>
</reference>
<dbReference type="InterPro" id="IPR020022">
    <property type="entry name" value="N-acetyl_sugar_amidoTrfase"/>
</dbReference>
<sequence>MVDCNYQMCTRCVMDTTDSEITFDEFGVCNHCHEFDNVTSKRWFPNDEGKAKLKQIFNKIKSERKDYEYDCILGLSGGLDSAYLALVMKEYGMRPLVVHVDAGWNSELAVYNIEKIVKYCGYDLHTHVMNWPEIRDLQLAYLKAGVANQDVVQDHAFFASLYHFAVDKKIDYVISGGNIATEAVFPQSWHHAAMDAVNLKAIHKRFGKLPLKDYKVISFLQYYLYYPFIKKMKAVRPLNYMPYSKEVALAELQEKVGYKPYGRKHGESRFTKFFQNHYLPTKFNMDKRKPHLSSMVLSGLMTREQAIDELAKPLYDENDLREDKHYLAKKLGITVEQLDEYVSSPGHDYSEYPNWDSRYAFMKRVQSIVSKVVGRNVTNYS</sequence>
<protein>
    <submittedName>
        <fullName evidence="2">LPS biosynthesis protein WbpG</fullName>
    </submittedName>
    <submittedName>
        <fullName evidence="1">N-acetyl sugar amidotransferase</fullName>
    </submittedName>
</protein>
<dbReference type="InterPro" id="IPR014729">
    <property type="entry name" value="Rossmann-like_a/b/a_fold"/>
</dbReference>
<dbReference type="Proteomes" id="UP000664658">
    <property type="component" value="Unassembled WGS sequence"/>
</dbReference>
<keyword evidence="1" id="KW-0808">Transferase</keyword>
<reference evidence="2" key="1">
    <citation type="journal article" date="2019" name="Front. Microbiol.">
        <title>O-Antigen Gene Clusters of Plesiomonas shigelloides Serogroups and Its Application in Development of a Molecular Serotyping Scheme.</title>
        <authorList>
            <person name="Xi D."/>
            <person name="Wang X."/>
            <person name="Ning K."/>
            <person name="Liu Q."/>
            <person name="Jing F."/>
            <person name="Guo X."/>
            <person name="Cao B."/>
        </authorList>
    </citation>
    <scope>NUCLEOTIDE SEQUENCE</scope>
    <source>
        <strain evidence="2">O34H34</strain>
    </source>
</reference>
<organism evidence="2">
    <name type="scientific">Plesiomonas shigelloides</name>
    <name type="common">Aeromonas shigelloides</name>
    <dbReference type="NCBI Taxonomy" id="703"/>
    <lineage>
        <taxon>Bacteria</taxon>
        <taxon>Pseudomonadati</taxon>
        <taxon>Pseudomonadota</taxon>
        <taxon>Gammaproteobacteria</taxon>
        <taxon>Enterobacterales</taxon>
        <taxon>Enterobacteriaceae</taxon>
        <taxon>Plesiomonas</taxon>
    </lineage>
</organism>
<dbReference type="EMBL" id="MK551187">
    <property type="protein sequence ID" value="QCH03266.1"/>
    <property type="molecule type" value="Genomic_DNA"/>
</dbReference>
<dbReference type="EMBL" id="JAFNAA010000003">
    <property type="protein sequence ID" value="MBO1107365.1"/>
    <property type="molecule type" value="Genomic_DNA"/>
</dbReference>
<evidence type="ECO:0000313" key="1">
    <source>
        <dbReference type="EMBL" id="MBO1107365.1"/>
    </source>
</evidence>
<name>A0A4D6U7N7_PLESH</name>